<dbReference type="PANTHER" id="PTHR30097">
    <property type="entry name" value="CATION EFFLUX SYSTEM PROTEIN CUSB"/>
    <property type="match status" value="1"/>
</dbReference>
<dbReference type="InterPro" id="IPR051909">
    <property type="entry name" value="MFP_Cation_Efflux"/>
</dbReference>
<gene>
    <name evidence="5" type="ORF">BN938_0059</name>
</gene>
<keyword evidence="2" id="KW-0813">Transport</keyword>
<dbReference type="SUPFAM" id="SSF111369">
    <property type="entry name" value="HlyD-like secretion proteins"/>
    <property type="match status" value="1"/>
</dbReference>
<evidence type="ECO:0000256" key="1">
    <source>
        <dbReference type="ARBA" id="ARBA00009477"/>
    </source>
</evidence>
<dbReference type="AlphaFoldDB" id="A0A060R5N6"/>
<sequence length="340" mass="37499">MKKIAFSFVLLLFACSDKKPTYQQLEKESFSQQATTTKASLRQLQKEYTLTGKVIANPEVTIDHSPLVSGVIIRSYYSIGDHVRKGQAMVDIRSTELSGLQSELTIAKRNLVSTEALYQSGMATERELVEARSTLSKKEADLSLYGENIGGGIFSIKAPASGYVTQKAGSAGSTVSAGGESLFSISDLSSVWVVANVYATNLQHVYQGQSAQITTIAYPGKVFNGKIDFLSPVFDPEDKALKARIILPNSDLKLKPEMPVTVKLIFGATRELVAIRSDAVIFDNNNYFVVVKGKDFEIRQITLHDHHDGFTYISNGLQPEEEVVMENQLLIFSELKRELE</sequence>
<dbReference type="GO" id="GO:0016020">
    <property type="term" value="C:membrane"/>
    <property type="evidence" value="ECO:0007669"/>
    <property type="project" value="InterPro"/>
</dbReference>
<dbReference type="Pfam" id="PF25973">
    <property type="entry name" value="BSH_CzcB"/>
    <property type="match status" value="1"/>
</dbReference>
<evidence type="ECO:0000259" key="4">
    <source>
        <dbReference type="Pfam" id="PF25973"/>
    </source>
</evidence>
<reference evidence="5 6" key="1">
    <citation type="journal article" date="2015" name="Genome Announc.">
        <title>Complete Genome Sequence of the Novel Leech Symbiont Mucinivorans hirudinis M3T.</title>
        <authorList>
            <person name="Nelson M.C."/>
            <person name="Bomar L."/>
            <person name="Graf J."/>
        </authorList>
    </citation>
    <scope>NUCLEOTIDE SEQUENCE [LARGE SCALE GENOMIC DNA]</scope>
    <source>
        <strain evidence="6">M3</strain>
    </source>
</reference>
<dbReference type="FunFam" id="2.40.30.170:FF:000010">
    <property type="entry name" value="Efflux RND transporter periplasmic adaptor subunit"/>
    <property type="match status" value="1"/>
</dbReference>
<dbReference type="Proteomes" id="UP000027616">
    <property type="component" value="Chromosome I"/>
</dbReference>
<dbReference type="EMBL" id="HG934468">
    <property type="protein sequence ID" value="CDN30166.1"/>
    <property type="molecule type" value="Genomic_DNA"/>
</dbReference>
<dbReference type="Pfam" id="PF25954">
    <property type="entry name" value="Beta-barrel_RND_2"/>
    <property type="match status" value="1"/>
</dbReference>
<dbReference type="eggNOG" id="COG0845">
    <property type="taxonomic scope" value="Bacteria"/>
</dbReference>
<evidence type="ECO:0000313" key="5">
    <source>
        <dbReference type="EMBL" id="CDN30166.1"/>
    </source>
</evidence>
<dbReference type="HOGENOM" id="CLU_018816_13_3_10"/>
<dbReference type="GO" id="GO:0060003">
    <property type="term" value="P:copper ion export"/>
    <property type="evidence" value="ECO:0007669"/>
    <property type="project" value="TreeGrafter"/>
</dbReference>
<dbReference type="NCBIfam" id="TIGR01730">
    <property type="entry name" value="RND_mfp"/>
    <property type="match status" value="1"/>
</dbReference>
<evidence type="ECO:0000256" key="2">
    <source>
        <dbReference type="ARBA" id="ARBA00022448"/>
    </source>
</evidence>
<dbReference type="Gene3D" id="2.40.50.100">
    <property type="match status" value="1"/>
</dbReference>
<organism evidence="5 6">
    <name type="scientific">Mucinivorans hirudinis</name>
    <dbReference type="NCBI Taxonomy" id="1433126"/>
    <lineage>
        <taxon>Bacteria</taxon>
        <taxon>Pseudomonadati</taxon>
        <taxon>Bacteroidota</taxon>
        <taxon>Bacteroidia</taxon>
        <taxon>Bacteroidales</taxon>
        <taxon>Rikenellaceae</taxon>
        <taxon>Mucinivorans</taxon>
    </lineage>
</organism>
<dbReference type="STRING" id="1433126.BN938_0059"/>
<dbReference type="KEGG" id="rbc:BN938_0059"/>
<feature type="domain" description="CusB-like beta-barrel" evidence="3">
    <location>
        <begin position="190"/>
        <end position="264"/>
    </location>
</feature>
<dbReference type="InterPro" id="IPR058792">
    <property type="entry name" value="Beta-barrel_RND_2"/>
</dbReference>
<dbReference type="InterPro" id="IPR058647">
    <property type="entry name" value="BSH_CzcB-like"/>
</dbReference>
<dbReference type="Gene3D" id="2.40.30.170">
    <property type="match status" value="1"/>
</dbReference>
<evidence type="ECO:0000313" key="6">
    <source>
        <dbReference type="Proteomes" id="UP000027616"/>
    </source>
</evidence>
<dbReference type="GO" id="GO:0030313">
    <property type="term" value="C:cell envelope"/>
    <property type="evidence" value="ECO:0007669"/>
    <property type="project" value="TreeGrafter"/>
</dbReference>
<dbReference type="GO" id="GO:0015679">
    <property type="term" value="P:plasma membrane copper ion transport"/>
    <property type="evidence" value="ECO:0007669"/>
    <property type="project" value="TreeGrafter"/>
</dbReference>
<keyword evidence="6" id="KW-1185">Reference proteome</keyword>
<evidence type="ECO:0000259" key="3">
    <source>
        <dbReference type="Pfam" id="PF25954"/>
    </source>
</evidence>
<dbReference type="PANTHER" id="PTHR30097:SF4">
    <property type="entry name" value="SLR6042 PROTEIN"/>
    <property type="match status" value="1"/>
</dbReference>
<name>A0A060R5N6_9BACT</name>
<comment type="similarity">
    <text evidence="1">Belongs to the membrane fusion protein (MFP) (TC 8.A.1) family.</text>
</comment>
<proteinExistence type="inferred from homology"/>
<dbReference type="PROSITE" id="PS51257">
    <property type="entry name" value="PROKAR_LIPOPROTEIN"/>
    <property type="match status" value="1"/>
</dbReference>
<feature type="domain" description="CzcB-like barrel-sandwich hybrid" evidence="4">
    <location>
        <begin position="66"/>
        <end position="187"/>
    </location>
</feature>
<dbReference type="GO" id="GO:0022857">
    <property type="term" value="F:transmembrane transporter activity"/>
    <property type="evidence" value="ECO:0007669"/>
    <property type="project" value="InterPro"/>
</dbReference>
<dbReference type="InterPro" id="IPR006143">
    <property type="entry name" value="RND_pump_MFP"/>
</dbReference>
<dbReference type="Gene3D" id="2.40.420.20">
    <property type="match status" value="1"/>
</dbReference>
<protein>
    <submittedName>
        <fullName evidence="5">Putative Co/Zn/Cd efflux system membrane fusion protein</fullName>
    </submittedName>
</protein>
<accession>A0A060R5N6</accession>